<organism evidence="2 3">
    <name type="scientific">Dactylosporangium sucinum</name>
    <dbReference type="NCBI Taxonomy" id="1424081"/>
    <lineage>
        <taxon>Bacteria</taxon>
        <taxon>Bacillati</taxon>
        <taxon>Actinomycetota</taxon>
        <taxon>Actinomycetes</taxon>
        <taxon>Micromonosporales</taxon>
        <taxon>Micromonosporaceae</taxon>
        <taxon>Dactylosporangium</taxon>
    </lineage>
</organism>
<evidence type="ECO:0000313" key="2">
    <source>
        <dbReference type="EMBL" id="GGM13108.1"/>
    </source>
</evidence>
<dbReference type="AlphaFoldDB" id="A0A917WLK2"/>
<comment type="caution">
    <text evidence="2">The sequence shown here is derived from an EMBL/GenBank/DDBJ whole genome shotgun (WGS) entry which is preliminary data.</text>
</comment>
<proteinExistence type="predicted"/>
<gene>
    <name evidence="2" type="ORF">GCM10007977_012840</name>
</gene>
<keyword evidence="3" id="KW-1185">Reference proteome</keyword>
<protein>
    <recommendedName>
        <fullName evidence="1">SCO6045-like C-terminal domain-containing protein</fullName>
    </recommendedName>
</protein>
<dbReference type="InterPro" id="IPR058711">
    <property type="entry name" value="SCO6045-like_C"/>
</dbReference>
<sequence length="131" mass="13935">MSGLADRQRALVAALVAGEDVPDGFDSAGVLATTAALRRKRAGEVARAWPFLAAAHGAAWPRVFAAWAAGRPPNGSLRDGWDFARSHGADLPELAREELAGREARFAYDGRSAPVPRGRVGAWLSRLRPGH</sequence>
<dbReference type="EMBL" id="BMPI01000005">
    <property type="protein sequence ID" value="GGM13108.1"/>
    <property type="molecule type" value="Genomic_DNA"/>
</dbReference>
<feature type="domain" description="SCO6045-like C-terminal" evidence="1">
    <location>
        <begin position="5"/>
        <end position="87"/>
    </location>
</feature>
<reference evidence="2" key="2">
    <citation type="submission" date="2020-09" db="EMBL/GenBank/DDBJ databases">
        <authorList>
            <person name="Sun Q."/>
            <person name="Ohkuma M."/>
        </authorList>
    </citation>
    <scope>NUCLEOTIDE SEQUENCE</scope>
    <source>
        <strain evidence="2">JCM 19831</strain>
    </source>
</reference>
<evidence type="ECO:0000259" key="1">
    <source>
        <dbReference type="Pfam" id="PF26136"/>
    </source>
</evidence>
<dbReference type="RefSeq" id="WP_190248771.1">
    <property type="nucleotide sequence ID" value="NZ_BMPI01000005.1"/>
</dbReference>
<dbReference type="Proteomes" id="UP000642070">
    <property type="component" value="Unassembled WGS sequence"/>
</dbReference>
<reference evidence="2" key="1">
    <citation type="journal article" date="2014" name="Int. J. Syst. Evol. Microbiol.">
        <title>Complete genome sequence of Corynebacterium casei LMG S-19264T (=DSM 44701T), isolated from a smear-ripened cheese.</title>
        <authorList>
            <consortium name="US DOE Joint Genome Institute (JGI-PGF)"/>
            <person name="Walter F."/>
            <person name="Albersmeier A."/>
            <person name="Kalinowski J."/>
            <person name="Ruckert C."/>
        </authorList>
    </citation>
    <scope>NUCLEOTIDE SEQUENCE</scope>
    <source>
        <strain evidence="2">JCM 19831</strain>
    </source>
</reference>
<dbReference type="Pfam" id="PF26136">
    <property type="entry name" value="SCO6045_C"/>
    <property type="match status" value="1"/>
</dbReference>
<evidence type="ECO:0000313" key="3">
    <source>
        <dbReference type="Proteomes" id="UP000642070"/>
    </source>
</evidence>
<name>A0A917WLK2_9ACTN</name>
<accession>A0A917WLK2</accession>